<dbReference type="Pfam" id="PF00582">
    <property type="entry name" value="Usp"/>
    <property type="match status" value="1"/>
</dbReference>
<dbReference type="InterPro" id="IPR006015">
    <property type="entry name" value="Universal_stress_UspA"/>
</dbReference>
<dbReference type="EMBL" id="JAODUP010000682">
    <property type="protein sequence ID" value="KAK2145431.1"/>
    <property type="molecule type" value="Genomic_DNA"/>
</dbReference>
<dbReference type="InterPro" id="IPR014729">
    <property type="entry name" value="Rossmann-like_a/b/a_fold"/>
</dbReference>
<dbReference type="AlphaFoldDB" id="A0AAD9J3N8"/>
<sequence length="185" mass="20748">MGGYLSARSAQTLLVYASEGDKSQMKNKSTIRDTVVIPIDSSKQAEVAFEWYLRHVHKPQNYVYMIHCEEIEHPTGVNFPDYTVTLDAIADKMEDAKKKGSSLVEKYNAKLKEKGIRGEVKAEIGRPGEVVVNMADKHHASMIVMGSRGLGLVRRTILGSVSEYVIHHTKVPVTIVPKETQSWFF</sequence>
<dbReference type="InterPro" id="IPR006016">
    <property type="entry name" value="UspA"/>
</dbReference>
<protein>
    <recommendedName>
        <fullName evidence="1">UspA domain-containing protein</fullName>
    </recommendedName>
</protein>
<name>A0AAD9J3N8_9ANNE</name>
<feature type="domain" description="UspA" evidence="1">
    <location>
        <begin position="33"/>
        <end position="177"/>
    </location>
</feature>
<evidence type="ECO:0000259" key="1">
    <source>
        <dbReference type="Pfam" id="PF00582"/>
    </source>
</evidence>
<evidence type="ECO:0000313" key="3">
    <source>
        <dbReference type="Proteomes" id="UP001208570"/>
    </source>
</evidence>
<dbReference type="Proteomes" id="UP001208570">
    <property type="component" value="Unassembled WGS sequence"/>
</dbReference>
<reference evidence="2" key="1">
    <citation type="journal article" date="2023" name="Mol. Biol. Evol.">
        <title>Third-Generation Sequencing Reveals the Adaptive Role of the Epigenome in Three Deep-Sea Polychaetes.</title>
        <authorList>
            <person name="Perez M."/>
            <person name="Aroh O."/>
            <person name="Sun Y."/>
            <person name="Lan Y."/>
            <person name="Juniper S.K."/>
            <person name="Young C.R."/>
            <person name="Angers B."/>
            <person name="Qian P.Y."/>
        </authorList>
    </citation>
    <scope>NUCLEOTIDE SEQUENCE</scope>
    <source>
        <strain evidence="2">P08H-3</strain>
    </source>
</reference>
<accession>A0AAD9J3N8</accession>
<dbReference type="PANTHER" id="PTHR46989">
    <property type="entry name" value="USP DOMAIN-CONTAINING PROTEIN"/>
    <property type="match status" value="1"/>
</dbReference>
<keyword evidence="3" id="KW-1185">Reference proteome</keyword>
<dbReference type="CDD" id="cd23659">
    <property type="entry name" value="USP_At3g01520-like"/>
    <property type="match status" value="1"/>
</dbReference>
<proteinExistence type="predicted"/>
<dbReference type="PRINTS" id="PR01438">
    <property type="entry name" value="UNVRSLSTRESS"/>
</dbReference>
<dbReference type="SUPFAM" id="SSF52402">
    <property type="entry name" value="Adenine nucleotide alpha hydrolases-like"/>
    <property type="match status" value="1"/>
</dbReference>
<comment type="caution">
    <text evidence="2">The sequence shown here is derived from an EMBL/GenBank/DDBJ whole genome shotgun (WGS) entry which is preliminary data.</text>
</comment>
<organism evidence="2 3">
    <name type="scientific">Paralvinella palmiformis</name>
    <dbReference type="NCBI Taxonomy" id="53620"/>
    <lineage>
        <taxon>Eukaryota</taxon>
        <taxon>Metazoa</taxon>
        <taxon>Spiralia</taxon>
        <taxon>Lophotrochozoa</taxon>
        <taxon>Annelida</taxon>
        <taxon>Polychaeta</taxon>
        <taxon>Sedentaria</taxon>
        <taxon>Canalipalpata</taxon>
        <taxon>Terebellida</taxon>
        <taxon>Terebelliformia</taxon>
        <taxon>Alvinellidae</taxon>
        <taxon>Paralvinella</taxon>
    </lineage>
</organism>
<evidence type="ECO:0000313" key="2">
    <source>
        <dbReference type="EMBL" id="KAK2145431.1"/>
    </source>
</evidence>
<gene>
    <name evidence="2" type="ORF">LSH36_682g01073</name>
</gene>
<dbReference type="PANTHER" id="PTHR46989:SF3">
    <property type="entry name" value="USPA DOMAIN-CONTAINING PROTEIN"/>
    <property type="match status" value="1"/>
</dbReference>
<dbReference type="Gene3D" id="3.40.50.620">
    <property type="entry name" value="HUPs"/>
    <property type="match status" value="1"/>
</dbReference>